<organism evidence="9">
    <name type="scientific">marine sediment metagenome</name>
    <dbReference type="NCBI Taxonomy" id="412755"/>
    <lineage>
        <taxon>unclassified sequences</taxon>
        <taxon>metagenomes</taxon>
        <taxon>ecological metagenomes</taxon>
    </lineage>
</organism>
<evidence type="ECO:0000256" key="4">
    <source>
        <dbReference type="ARBA" id="ARBA00022989"/>
    </source>
</evidence>
<sequence length="261" mass="29362">IFILYNPYVIFDVGFQLSFSAVFSVGIIYPYLKKKINHKNACIDMLLILFAIQFGTMPLVAYHFNYFSLSAFIINIPVILSASVALPIAFLMLPLSIVSGQAFHWTALLEEMFLDALIFMNQLSTFLFESVSFNVISPNISTLGIYYVTLLILSYEEMWGILKRYKKKVIIIGIITMSISFLLSNALVNPYEIVFVDVGQGDCIHIKTPNGKNILIDGGGNLSQKQFDVGEKILAPYLLKNGVAHIDMAFITHLHEDHYKG</sequence>
<keyword evidence="2" id="KW-1003">Cell membrane</keyword>
<proteinExistence type="predicted"/>
<dbReference type="InterPro" id="IPR052159">
    <property type="entry name" value="Competence_DNA_uptake"/>
</dbReference>
<name>X1V6H9_9ZZZZ</name>
<feature type="non-terminal residue" evidence="9">
    <location>
        <position position="1"/>
    </location>
</feature>
<evidence type="ECO:0000256" key="1">
    <source>
        <dbReference type="ARBA" id="ARBA00004651"/>
    </source>
</evidence>
<keyword evidence="4 6" id="KW-1133">Transmembrane helix</keyword>
<comment type="caution">
    <text evidence="9">The sequence shown here is derived from an EMBL/GenBank/DDBJ whole genome shotgun (WGS) entry which is preliminary data.</text>
</comment>
<dbReference type="InterPro" id="IPR001279">
    <property type="entry name" value="Metallo-B-lactamas"/>
</dbReference>
<gene>
    <name evidence="9" type="ORF">S12H4_41611</name>
</gene>
<evidence type="ECO:0000256" key="6">
    <source>
        <dbReference type="SAM" id="Phobius"/>
    </source>
</evidence>
<evidence type="ECO:0000256" key="3">
    <source>
        <dbReference type="ARBA" id="ARBA00022692"/>
    </source>
</evidence>
<feature type="transmembrane region" description="Helical" evidence="6">
    <location>
        <begin position="70"/>
        <end position="93"/>
    </location>
</feature>
<feature type="transmembrane region" description="Helical" evidence="6">
    <location>
        <begin position="44"/>
        <end position="64"/>
    </location>
</feature>
<comment type="subcellular location">
    <subcellularLocation>
        <location evidence="1">Cell membrane</location>
        <topology evidence="1">Multi-pass membrane protein</topology>
    </subcellularLocation>
</comment>
<keyword evidence="5 6" id="KW-0472">Membrane</keyword>
<evidence type="ECO:0000259" key="8">
    <source>
        <dbReference type="Pfam" id="PF03772"/>
    </source>
</evidence>
<protein>
    <submittedName>
        <fullName evidence="9">Uncharacterized protein</fullName>
    </submittedName>
</protein>
<dbReference type="InterPro" id="IPR004477">
    <property type="entry name" value="ComEC_N"/>
</dbReference>
<reference evidence="9" key="1">
    <citation type="journal article" date="2014" name="Front. Microbiol.">
        <title>High frequency of phylogenetically diverse reductive dehalogenase-homologous genes in deep subseafloor sedimentary metagenomes.</title>
        <authorList>
            <person name="Kawai M."/>
            <person name="Futagami T."/>
            <person name="Toyoda A."/>
            <person name="Takaki Y."/>
            <person name="Nishi S."/>
            <person name="Hori S."/>
            <person name="Arai W."/>
            <person name="Tsubouchi T."/>
            <person name="Morono Y."/>
            <person name="Uchiyama I."/>
            <person name="Ito T."/>
            <person name="Fujiyama A."/>
            <person name="Inagaki F."/>
            <person name="Takami H."/>
        </authorList>
    </citation>
    <scope>NUCLEOTIDE SEQUENCE</scope>
    <source>
        <strain evidence="9">Expedition CK06-06</strain>
    </source>
</reference>
<dbReference type="PANTHER" id="PTHR30619:SF7">
    <property type="entry name" value="BETA-LACTAMASE DOMAIN PROTEIN"/>
    <property type="match status" value="1"/>
</dbReference>
<feature type="transmembrane region" description="Helical" evidence="6">
    <location>
        <begin position="169"/>
        <end position="188"/>
    </location>
</feature>
<dbReference type="PANTHER" id="PTHR30619">
    <property type="entry name" value="DNA INTERNALIZATION/COMPETENCE PROTEIN COMEC/REC2"/>
    <property type="match status" value="1"/>
</dbReference>
<dbReference type="GO" id="GO:0005886">
    <property type="term" value="C:plasma membrane"/>
    <property type="evidence" value="ECO:0007669"/>
    <property type="project" value="UniProtKB-SubCell"/>
</dbReference>
<evidence type="ECO:0000256" key="5">
    <source>
        <dbReference type="ARBA" id="ARBA00023136"/>
    </source>
</evidence>
<dbReference type="Pfam" id="PF00753">
    <property type="entry name" value="Lactamase_B"/>
    <property type="match status" value="1"/>
</dbReference>
<feature type="domain" description="ComEC/Rec2-related protein" evidence="8">
    <location>
        <begin position="2"/>
        <end position="153"/>
    </location>
</feature>
<feature type="domain" description="Metallo-beta-lactamase" evidence="7">
    <location>
        <begin position="197"/>
        <end position="259"/>
    </location>
</feature>
<feature type="transmembrane region" description="Helical" evidence="6">
    <location>
        <begin position="13"/>
        <end position="32"/>
    </location>
</feature>
<evidence type="ECO:0000259" key="7">
    <source>
        <dbReference type="Pfam" id="PF00753"/>
    </source>
</evidence>
<keyword evidence="3 6" id="KW-0812">Transmembrane</keyword>
<dbReference type="EMBL" id="BARW01025376">
    <property type="protein sequence ID" value="GAJ07906.1"/>
    <property type="molecule type" value="Genomic_DNA"/>
</dbReference>
<evidence type="ECO:0000313" key="9">
    <source>
        <dbReference type="EMBL" id="GAJ07906.1"/>
    </source>
</evidence>
<dbReference type="NCBIfam" id="TIGR00360">
    <property type="entry name" value="ComEC_N-term"/>
    <property type="match status" value="1"/>
</dbReference>
<dbReference type="Pfam" id="PF03772">
    <property type="entry name" value="Competence"/>
    <property type="match status" value="1"/>
</dbReference>
<dbReference type="InterPro" id="IPR036866">
    <property type="entry name" value="RibonucZ/Hydroxyglut_hydro"/>
</dbReference>
<dbReference type="SUPFAM" id="SSF56281">
    <property type="entry name" value="Metallo-hydrolase/oxidoreductase"/>
    <property type="match status" value="1"/>
</dbReference>
<evidence type="ECO:0000256" key="2">
    <source>
        <dbReference type="ARBA" id="ARBA00022475"/>
    </source>
</evidence>
<feature type="non-terminal residue" evidence="9">
    <location>
        <position position="261"/>
    </location>
</feature>
<dbReference type="Gene3D" id="3.60.15.10">
    <property type="entry name" value="Ribonuclease Z/Hydroxyacylglutathione hydrolase-like"/>
    <property type="match status" value="1"/>
</dbReference>
<dbReference type="AlphaFoldDB" id="X1V6H9"/>
<accession>X1V6H9</accession>